<dbReference type="InterPro" id="IPR052058">
    <property type="entry name" value="Alcohol_O-acetyltransferase"/>
</dbReference>
<protein>
    <recommendedName>
        <fullName evidence="3">Alcohol acetyltransferase</fullName>
    </recommendedName>
</protein>
<dbReference type="PANTHER" id="PTHR28037:SF1">
    <property type="entry name" value="ALCOHOL O-ACETYLTRANSFERASE 1-RELATED"/>
    <property type="match status" value="1"/>
</dbReference>
<name>A0A0G0ACP3_TRIHA</name>
<dbReference type="Pfam" id="PF07247">
    <property type="entry name" value="AATase"/>
    <property type="match status" value="1"/>
</dbReference>
<organism evidence="1 2">
    <name type="scientific">Trichoderma harzianum</name>
    <name type="common">Hypocrea lixii</name>
    <dbReference type="NCBI Taxonomy" id="5544"/>
    <lineage>
        <taxon>Eukaryota</taxon>
        <taxon>Fungi</taxon>
        <taxon>Dikarya</taxon>
        <taxon>Ascomycota</taxon>
        <taxon>Pezizomycotina</taxon>
        <taxon>Sordariomycetes</taxon>
        <taxon>Hypocreomycetidae</taxon>
        <taxon>Hypocreales</taxon>
        <taxon>Hypocreaceae</taxon>
        <taxon>Trichoderma</taxon>
    </lineage>
</organism>
<dbReference type="InterPro" id="IPR023213">
    <property type="entry name" value="CAT-like_dom_sf"/>
</dbReference>
<dbReference type="Proteomes" id="UP000034112">
    <property type="component" value="Unassembled WGS sequence"/>
</dbReference>
<sequence>MSSIEQLKKLRPLVSLGKLEQVSASCHHLGYFNNVGLSAHYHLPGSSSFAASDLRNLVYIAAGEVISKHPVLFAIPANEDTPNAYFVSLASIDLDQSIKFLTRFQPLNILNEGEDEELDAVLEDQHNTNFKNDYGTAPFWRLIILRDAEGDMSFTASFIYHHAIGDGFSGLVFHNTFLDSLEIVSSSPISSLQSKKIILPEDNIHIMPALGELHPLPINPNPTLDSATSLNEWTGNSIRCPCKSRWVSFHISSGTSESFFRKCKQKGLSVASVVSSVIATTLFRTLPPDIEALTCIIPVNLRPWLRLSSEATKTAMGSYFDATRVQFIRPGQHPEDSSPADDIWSCARQASKGIRHYLDNVSPSGEPYTAVSVLETIPDISAIFTSLVGKSRDAAFEVTNVGLFSSAAASERKADSCWQVGEVLLSRSSLVSGAAITISIATGGDGTMAVGFSWQEGVVDDGLVRKVSRDVKKYFEDNS</sequence>
<accession>A0A0G0ACP3</accession>
<dbReference type="OrthoDB" id="2150604at2759"/>
<comment type="caution">
    <text evidence="1">The sequence shown here is derived from an EMBL/GenBank/DDBJ whole genome shotgun (WGS) entry which is preliminary data.</text>
</comment>
<gene>
    <name evidence="1" type="ORF">THAR02_05030</name>
</gene>
<dbReference type="EMBL" id="JOKZ01000133">
    <property type="protein sequence ID" value="KKP02854.1"/>
    <property type="molecule type" value="Genomic_DNA"/>
</dbReference>
<proteinExistence type="predicted"/>
<dbReference type="SUPFAM" id="SSF52777">
    <property type="entry name" value="CoA-dependent acyltransferases"/>
    <property type="match status" value="1"/>
</dbReference>
<dbReference type="GO" id="GO:0008080">
    <property type="term" value="F:N-acetyltransferase activity"/>
    <property type="evidence" value="ECO:0007669"/>
    <property type="project" value="TreeGrafter"/>
</dbReference>
<evidence type="ECO:0000313" key="2">
    <source>
        <dbReference type="Proteomes" id="UP000034112"/>
    </source>
</evidence>
<dbReference type="PANTHER" id="PTHR28037">
    <property type="entry name" value="ALCOHOL O-ACETYLTRANSFERASE 1-RELATED"/>
    <property type="match status" value="1"/>
</dbReference>
<dbReference type="Gene3D" id="3.30.559.10">
    <property type="entry name" value="Chloramphenicol acetyltransferase-like domain"/>
    <property type="match status" value="1"/>
</dbReference>
<dbReference type="AlphaFoldDB" id="A0A0G0ACP3"/>
<dbReference type="InterPro" id="IPR010828">
    <property type="entry name" value="Atf2/Sli1-like"/>
</dbReference>
<evidence type="ECO:0000313" key="1">
    <source>
        <dbReference type="EMBL" id="KKP02854.1"/>
    </source>
</evidence>
<dbReference type="OMA" id="LEDQHNT"/>
<dbReference type="Gene3D" id="3.30.559.30">
    <property type="entry name" value="Nonribosomal peptide synthetase, condensation domain"/>
    <property type="match status" value="1"/>
</dbReference>
<evidence type="ECO:0008006" key="3">
    <source>
        <dbReference type="Google" id="ProtNLM"/>
    </source>
</evidence>
<reference evidence="2" key="1">
    <citation type="journal article" date="2015" name="Genome Announc.">
        <title>Draft whole-genome sequence of the biocontrol agent Trichoderma harzianum T6776.</title>
        <authorList>
            <person name="Baroncelli R."/>
            <person name="Piaggeschi G."/>
            <person name="Fiorini L."/>
            <person name="Bertolini E."/>
            <person name="Zapparata A."/>
            <person name="Pe M.E."/>
            <person name="Sarrocco S."/>
            <person name="Vannacci G."/>
        </authorList>
    </citation>
    <scope>NUCLEOTIDE SEQUENCE [LARGE SCALE GENOMIC DNA]</scope>
    <source>
        <strain evidence="2">T6776</strain>
    </source>
</reference>